<sequence>MSYVVGDAVVIQAGQFAGKRGRVVSVNTGGVYPNYVKVYGTVVRYVWYRDNDVRPAPEEASVKPDDSVTHPSHYTWLPNGVEVIDITEHMNFNRGNAVKYMARAGRKSRTTELEDLKKARWYLDREIHRMENAK</sequence>
<dbReference type="SUPFAM" id="SSF50104">
    <property type="entry name" value="Translation proteins SH3-like domain"/>
    <property type="match status" value="1"/>
</dbReference>
<name>A0ABV3M720_9ACTN</name>
<dbReference type="InterPro" id="IPR021739">
    <property type="entry name" value="SaV-like"/>
</dbReference>
<reference evidence="1 2" key="1">
    <citation type="submission" date="2024-06" db="EMBL/GenBank/DDBJ databases">
        <title>The Natural Products Discovery Center: Release of the First 8490 Sequenced Strains for Exploring Actinobacteria Biosynthetic Diversity.</title>
        <authorList>
            <person name="Kalkreuter E."/>
            <person name="Kautsar S.A."/>
            <person name="Yang D."/>
            <person name="Bader C.D."/>
            <person name="Teijaro C.N."/>
            <person name="Fluegel L."/>
            <person name="Davis C.M."/>
            <person name="Simpson J.R."/>
            <person name="Lauterbach L."/>
            <person name="Steele A.D."/>
            <person name="Gui C."/>
            <person name="Meng S."/>
            <person name="Li G."/>
            <person name="Viehrig K."/>
            <person name="Ye F."/>
            <person name="Su P."/>
            <person name="Kiefer A.F."/>
            <person name="Nichols A."/>
            <person name="Cepeda A.J."/>
            <person name="Yan W."/>
            <person name="Fan B."/>
            <person name="Jiang Y."/>
            <person name="Adhikari A."/>
            <person name="Zheng C.-J."/>
            <person name="Schuster L."/>
            <person name="Cowan T.M."/>
            <person name="Smanski M.J."/>
            <person name="Chevrette M.G."/>
            <person name="De Carvalho L.P.S."/>
            <person name="Shen B."/>
        </authorList>
    </citation>
    <scope>NUCLEOTIDE SEQUENCE [LARGE SCALE GENOMIC DNA]</scope>
    <source>
        <strain evidence="1 2">NPDC047833</strain>
    </source>
</reference>
<organism evidence="1 2">
    <name type="scientific">Streptomyces huasconensis</name>
    <dbReference type="NCBI Taxonomy" id="1854574"/>
    <lineage>
        <taxon>Bacteria</taxon>
        <taxon>Bacillati</taxon>
        <taxon>Actinomycetota</taxon>
        <taxon>Actinomycetes</taxon>
        <taxon>Kitasatosporales</taxon>
        <taxon>Streptomycetaceae</taxon>
        <taxon>Streptomyces</taxon>
    </lineage>
</organism>
<comment type="caution">
    <text evidence="1">The sequence shown here is derived from an EMBL/GenBank/DDBJ whole genome shotgun (WGS) entry which is preliminary data.</text>
</comment>
<keyword evidence="2" id="KW-1185">Reference proteome</keyword>
<protein>
    <submittedName>
        <fullName evidence="1">DUF3310 domain-containing protein</fullName>
    </submittedName>
</protein>
<dbReference type="Proteomes" id="UP001553843">
    <property type="component" value="Unassembled WGS sequence"/>
</dbReference>
<dbReference type="InterPro" id="IPR008991">
    <property type="entry name" value="Translation_prot_SH3-like_sf"/>
</dbReference>
<accession>A0ABV3M720</accession>
<dbReference type="RefSeq" id="WP_359774949.1">
    <property type="nucleotide sequence ID" value="NZ_JBEYRR010000002.1"/>
</dbReference>
<evidence type="ECO:0000313" key="2">
    <source>
        <dbReference type="Proteomes" id="UP001553843"/>
    </source>
</evidence>
<evidence type="ECO:0000313" key="1">
    <source>
        <dbReference type="EMBL" id="MEW2367496.1"/>
    </source>
</evidence>
<dbReference type="Pfam" id="PF11753">
    <property type="entry name" value="DUF3310"/>
    <property type="match status" value="1"/>
</dbReference>
<gene>
    <name evidence="1" type="ORF">AB0887_36850</name>
</gene>
<dbReference type="EMBL" id="JBEYRS010000026">
    <property type="protein sequence ID" value="MEW2367496.1"/>
    <property type="molecule type" value="Genomic_DNA"/>
</dbReference>
<proteinExistence type="predicted"/>